<dbReference type="Gene3D" id="2.20.150.10">
    <property type="entry name" value="putative 5-dehydro-2- deoxygluconokinase"/>
    <property type="match status" value="1"/>
</dbReference>
<comment type="catalytic activity">
    <reaction evidence="6">
        <text>5-dehydro-2-deoxy-D-gluconate + ATP = 6-phospho-5-dehydro-2-deoxy-D-gluconate + ADP + H(+)</text>
        <dbReference type="Rhea" id="RHEA:13497"/>
        <dbReference type="ChEBI" id="CHEBI:15378"/>
        <dbReference type="ChEBI" id="CHEBI:16669"/>
        <dbReference type="ChEBI" id="CHEBI:30616"/>
        <dbReference type="ChEBI" id="CHEBI:57949"/>
        <dbReference type="ChEBI" id="CHEBI:456216"/>
        <dbReference type="EC" id="2.7.1.92"/>
    </reaction>
</comment>
<reference evidence="9" key="2">
    <citation type="submission" date="2020-02" db="EMBL/GenBank/DDBJ databases">
        <authorList>
            <person name="Littmann E."/>
            <person name="Sorbara M."/>
        </authorList>
    </citation>
    <scope>NUCLEOTIDE SEQUENCE</scope>
    <source>
        <strain evidence="9">MSK.1.17</strain>
    </source>
</reference>
<dbReference type="PROSITE" id="PS00584">
    <property type="entry name" value="PFKB_KINASES_2"/>
    <property type="match status" value="1"/>
</dbReference>
<evidence type="ECO:0000313" key="10">
    <source>
        <dbReference type="Proteomes" id="UP000669239"/>
    </source>
</evidence>
<keyword evidence="10" id="KW-1185">Reference proteome</keyword>
<evidence type="ECO:0000313" key="11">
    <source>
        <dbReference type="Proteomes" id="UP001299608"/>
    </source>
</evidence>
<dbReference type="GO" id="GO:0019310">
    <property type="term" value="P:inositol catabolic process"/>
    <property type="evidence" value="ECO:0007669"/>
    <property type="project" value="UniProtKB-UniRule"/>
</dbReference>
<comment type="function">
    <text evidence="6">Catalyzes the phosphorylation of 5-dehydro-2-deoxy-D-gluconate (2-deoxy-5-keto-D-gluconate or DKG) to 6-phospho-5-dehydro-2-deoxy-D-gluconate (DKGP).</text>
</comment>
<dbReference type="Gene3D" id="3.40.1190.20">
    <property type="match status" value="1"/>
</dbReference>
<comment type="pathway">
    <text evidence="6">Polyol metabolism; myo-inositol degradation into acetyl-CoA; acetyl-CoA from myo-inositol: step 5/7.</text>
</comment>
<dbReference type="Pfam" id="PF00294">
    <property type="entry name" value="PfkB"/>
    <property type="match status" value="1"/>
</dbReference>
<dbReference type="PANTHER" id="PTHR43085:SF49">
    <property type="entry name" value="5-DEHYDRO-2-DEOXYGLUCONOKINASE"/>
    <property type="match status" value="1"/>
</dbReference>
<evidence type="ECO:0000256" key="2">
    <source>
        <dbReference type="ARBA" id="ARBA00022679"/>
    </source>
</evidence>
<dbReference type="CDD" id="cd01166">
    <property type="entry name" value="KdgK"/>
    <property type="match status" value="1"/>
</dbReference>
<keyword evidence="4 6" id="KW-0418">Kinase</keyword>
<dbReference type="InterPro" id="IPR011611">
    <property type="entry name" value="PfkB_dom"/>
</dbReference>
<dbReference type="Proteomes" id="UP000669239">
    <property type="component" value="Unassembled WGS sequence"/>
</dbReference>
<evidence type="ECO:0000256" key="1">
    <source>
        <dbReference type="ARBA" id="ARBA00010688"/>
    </source>
</evidence>
<dbReference type="HAMAP" id="MF_01668">
    <property type="entry name" value="IolC"/>
    <property type="match status" value="1"/>
</dbReference>
<dbReference type="SUPFAM" id="SSF53613">
    <property type="entry name" value="Ribokinase-like"/>
    <property type="match status" value="1"/>
</dbReference>
<evidence type="ECO:0000313" key="8">
    <source>
        <dbReference type="EMBL" id="MCG4748197.1"/>
    </source>
</evidence>
<comment type="caution">
    <text evidence="8">The sequence shown here is derived from an EMBL/GenBank/DDBJ whole genome shotgun (WGS) entry which is preliminary data.</text>
</comment>
<accession>A0AAX1SKA9</accession>
<evidence type="ECO:0000256" key="5">
    <source>
        <dbReference type="ARBA" id="ARBA00022840"/>
    </source>
</evidence>
<dbReference type="RefSeq" id="WP_117558989.1">
    <property type="nucleotide sequence ID" value="NZ_CAXTHN010000015.1"/>
</dbReference>
<dbReference type="EC" id="2.7.1.92" evidence="6"/>
<dbReference type="AlphaFoldDB" id="A0AAX1SKA9"/>
<dbReference type="InterPro" id="IPR022841">
    <property type="entry name" value="DKG_kinase_firmi"/>
</dbReference>
<evidence type="ECO:0000313" key="9">
    <source>
        <dbReference type="EMBL" id="NSJ52471.1"/>
    </source>
</evidence>
<evidence type="ECO:0000256" key="6">
    <source>
        <dbReference type="HAMAP-Rule" id="MF_01668"/>
    </source>
</evidence>
<gene>
    <name evidence="6 8" type="primary">iolC</name>
    <name evidence="9" type="ORF">G5B36_27885</name>
    <name evidence="8" type="ORF">L0N08_22510</name>
</gene>
<evidence type="ECO:0000256" key="4">
    <source>
        <dbReference type="ARBA" id="ARBA00022777"/>
    </source>
</evidence>
<reference evidence="8" key="3">
    <citation type="submission" date="2022-01" db="EMBL/GenBank/DDBJ databases">
        <title>Collection of gut derived symbiotic bacterial strains cultured from healthy donors.</title>
        <authorList>
            <person name="Lin H."/>
            <person name="Kohout C."/>
            <person name="Waligurski E."/>
            <person name="Pamer E.G."/>
        </authorList>
    </citation>
    <scope>NUCLEOTIDE SEQUENCE</scope>
    <source>
        <strain evidence="8">DFI.6.55</strain>
    </source>
</reference>
<dbReference type="PANTHER" id="PTHR43085">
    <property type="entry name" value="HEXOKINASE FAMILY MEMBER"/>
    <property type="match status" value="1"/>
</dbReference>
<dbReference type="NCBIfam" id="TIGR04382">
    <property type="entry name" value="myo_inos_iolC_N"/>
    <property type="match status" value="1"/>
</dbReference>
<name>A0AAX1SKA9_9FIRM</name>
<keyword evidence="5 6" id="KW-0067">ATP-binding</keyword>
<comment type="similarity">
    <text evidence="1 6">Belongs to the carbohydrate kinase PfkB family.</text>
</comment>
<dbReference type="InterPro" id="IPR029056">
    <property type="entry name" value="Ribokinase-like"/>
</dbReference>
<dbReference type="GO" id="GO:0047590">
    <property type="term" value="F:5-dehydro-2-deoxygluconokinase activity"/>
    <property type="evidence" value="ECO:0007669"/>
    <property type="project" value="UniProtKB-UniRule"/>
</dbReference>
<dbReference type="Proteomes" id="UP001299608">
    <property type="component" value="Unassembled WGS sequence"/>
</dbReference>
<organism evidence="8 11">
    <name type="scientific">Enterocloster aldenensis</name>
    <dbReference type="NCBI Taxonomy" id="358742"/>
    <lineage>
        <taxon>Bacteria</taxon>
        <taxon>Bacillati</taxon>
        <taxon>Bacillota</taxon>
        <taxon>Clostridia</taxon>
        <taxon>Lachnospirales</taxon>
        <taxon>Lachnospiraceae</taxon>
        <taxon>Enterocloster</taxon>
    </lineage>
</organism>
<sequence>MAYINFDSTRPFDVIPLGRIAIDFNPIDYFKPWKECSTFKKYVGGSPANIAVGLSRLGKKVGFIGCVSDDQMGDYCVSYFQKEGIDTSHIVRARNGESLGLAFTEILDKDTSGLIMYRDNVADLKLEPLDVEESYIKAAKILIVSGTALSESPSREAALKAMTYARKNGTVVVFDIDYRAYTWKNKDEISIYYTAAAAMADIIMGSREEYDLTDGLVYQGLDDISTAKRWFDENAKIVVIKHGKQGSAAYAMDGRSYSIKPFPVTAIKSFGGGDGYASAFIYGLLEGMEMMDCLELGSASASMLVASHGCSDDMPDIGTIRRFIAEEKKLYGEMIASV</sequence>
<dbReference type="EMBL" id="JAAITT010000074">
    <property type="protein sequence ID" value="NSJ52471.1"/>
    <property type="molecule type" value="Genomic_DNA"/>
</dbReference>
<keyword evidence="2 6" id="KW-0808">Transferase</keyword>
<feature type="domain" description="Carbohydrate kinase PfkB" evidence="7">
    <location>
        <begin position="17"/>
        <end position="316"/>
    </location>
</feature>
<protein>
    <recommendedName>
        <fullName evidence="6">5-dehydro-2-deoxygluconokinase</fullName>
        <ecNumber evidence="6">2.7.1.92</ecNumber>
    </recommendedName>
    <alternativeName>
        <fullName evidence="6">2-deoxy-5-keto-D-gluconate kinase</fullName>
        <shortName evidence="6">DKG kinase</shortName>
    </alternativeName>
</protein>
<dbReference type="EMBL" id="JAKNGE010000034">
    <property type="protein sequence ID" value="MCG4748197.1"/>
    <property type="molecule type" value="Genomic_DNA"/>
</dbReference>
<evidence type="ECO:0000259" key="7">
    <source>
        <dbReference type="Pfam" id="PF00294"/>
    </source>
</evidence>
<keyword evidence="3 6" id="KW-0547">Nucleotide-binding</keyword>
<dbReference type="InterPro" id="IPR050306">
    <property type="entry name" value="PfkB_Carbo_kinase"/>
</dbReference>
<proteinExistence type="inferred from homology"/>
<dbReference type="GO" id="GO:0005524">
    <property type="term" value="F:ATP binding"/>
    <property type="evidence" value="ECO:0007669"/>
    <property type="project" value="UniProtKB-UniRule"/>
</dbReference>
<dbReference type="InterPro" id="IPR030830">
    <property type="entry name" value="Myo_inos_IolC"/>
</dbReference>
<dbReference type="InterPro" id="IPR023314">
    <property type="entry name" value="Myo_inos_IolC-like_sf"/>
</dbReference>
<evidence type="ECO:0000256" key="3">
    <source>
        <dbReference type="ARBA" id="ARBA00022741"/>
    </source>
</evidence>
<dbReference type="InterPro" id="IPR002173">
    <property type="entry name" value="Carboh/pur_kinase_PfkB_CS"/>
</dbReference>
<reference evidence="9 10" key="1">
    <citation type="journal article" date="2020" name="Cell Host Microbe">
        <title>Functional and Genomic Variation between Human-Derived Isolates of Lachnospiraceae Reveals Inter- and Intra-Species Diversity.</title>
        <authorList>
            <person name="Sorbara M.T."/>
            <person name="Littmann E.R."/>
            <person name="Fontana E."/>
            <person name="Moody T.U."/>
            <person name="Kohout C.E."/>
            <person name="Gjonbalaj M."/>
            <person name="Eaton V."/>
            <person name="Seok R."/>
            <person name="Leiner I.M."/>
            <person name="Pamer E.G."/>
        </authorList>
    </citation>
    <scope>NUCLEOTIDE SEQUENCE [LARGE SCALE GENOMIC DNA]</scope>
    <source>
        <strain evidence="9 10">MSK.1.17</strain>
    </source>
</reference>